<keyword evidence="1" id="KW-0175">Coiled coil</keyword>
<dbReference type="InterPro" id="IPR025827">
    <property type="entry name" value="Zn_ribbon_recom_dom"/>
</dbReference>
<proteinExistence type="predicted"/>
<dbReference type="RefSeq" id="WP_091499867.1">
    <property type="nucleotide sequence ID" value="NZ_FODJ01000013.1"/>
</dbReference>
<dbReference type="Proteomes" id="UP000199300">
    <property type="component" value="Unassembled WGS sequence"/>
</dbReference>
<evidence type="ECO:0000259" key="3">
    <source>
        <dbReference type="PROSITE" id="PS51737"/>
    </source>
</evidence>
<feature type="domain" description="Recombinase" evidence="3">
    <location>
        <begin position="171"/>
        <end position="302"/>
    </location>
</feature>
<reference evidence="4 5" key="1">
    <citation type="submission" date="2016-10" db="EMBL/GenBank/DDBJ databases">
        <authorList>
            <person name="de Groot N.N."/>
        </authorList>
    </citation>
    <scope>NUCLEOTIDE SEQUENCE [LARGE SCALE GENOMIC DNA]</scope>
    <source>
        <strain evidence="4 5">CGMCC 1.10434</strain>
    </source>
</reference>
<keyword evidence="5" id="KW-1185">Reference proteome</keyword>
<dbReference type="GO" id="GO:0000150">
    <property type="term" value="F:DNA strand exchange activity"/>
    <property type="evidence" value="ECO:0007669"/>
    <property type="project" value="InterPro"/>
</dbReference>
<accession>A0A1H8SMT6</accession>
<dbReference type="Pfam" id="PF00239">
    <property type="entry name" value="Resolvase"/>
    <property type="match status" value="1"/>
</dbReference>
<gene>
    <name evidence="4" type="ORF">SAMN04488134_11342</name>
</gene>
<organism evidence="4 5">
    <name type="scientific">Amphibacillus marinus</name>
    <dbReference type="NCBI Taxonomy" id="872970"/>
    <lineage>
        <taxon>Bacteria</taxon>
        <taxon>Bacillati</taxon>
        <taxon>Bacillota</taxon>
        <taxon>Bacilli</taxon>
        <taxon>Bacillales</taxon>
        <taxon>Bacillaceae</taxon>
        <taxon>Amphibacillus</taxon>
    </lineage>
</organism>
<dbReference type="PANTHER" id="PTHR30461">
    <property type="entry name" value="DNA-INVERTASE FROM LAMBDOID PROPHAGE"/>
    <property type="match status" value="1"/>
</dbReference>
<dbReference type="STRING" id="872970.SAMN04488134_11342"/>
<dbReference type="Gene3D" id="3.90.1750.20">
    <property type="entry name" value="Putative Large Serine Recombinase, Chain B, Domain 2"/>
    <property type="match status" value="1"/>
</dbReference>
<evidence type="ECO:0000256" key="1">
    <source>
        <dbReference type="SAM" id="Coils"/>
    </source>
</evidence>
<dbReference type="InterPro" id="IPR011109">
    <property type="entry name" value="DNA_bind_recombinase_dom"/>
</dbReference>
<dbReference type="CDD" id="cd00338">
    <property type="entry name" value="Ser_Recombinase"/>
    <property type="match status" value="1"/>
</dbReference>
<dbReference type="AlphaFoldDB" id="A0A1H8SMT6"/>
<evidence type="ECO:0000313" key="4">
    <source>
        <dbReference type="EMBL" id="SEO79895.1"/>
    </source>
</evidence>
<feature type="coiled-coil region" evidence="1">
    <location>
        <begin position="423"/>
        <end position="470"/>
    </location>
</feature>
<dbReference type="PROSITE" id="PS51737">
    <property type="entry name" value="RECOMBINASE_DNA_BIND"/>
    <property type="match status" value="1"/>
</dbReference>
<protein>
    <submittedName>
        <fullName evidence="4">Site-specific DNA recombinase</fullName>
    </submittedName>
</protein>
<dbReference type="PANTHER" id="PTHR30461:SF23">
    <property type="entry name" value="DNA RECOMBINASE-RELATED"/>
    <property type="match status" value="1"/>
</dbReference>
<name>A0A1H8SMT6_9BACI</name>
<feature type="domain" description="Resolvase/invertase-type recombinase catalytic" evidence="2">
    <location>
        <begin position="14"/>
        <end position="164"/>
    </location>
</feature>
<evidence type="ECO:0000313" key="5">
    <source>
        <dbReference type="Proteomes" id="UP000199300"/>
    </source>
</evidence>
<dbReference type="InterPro" id="IPR006119">
    <property type="entry name" value="Resolv_N"/>
</dbReference>
<dbReference type="EMBL" id="FODJ01000013">
    <property type="protein sequence ID" value="SEO79895.1"/>
    <property type="molecule type" value="Genomic_DNA"/>
</dbReference>
<dbReference type="SUPFAM" id="SSF53041">
    <property type="entry name" value="Resolvase-like"/>
    <property type="match status" value="1"/>
</dbReference>
<dbReference type="OrthoDB" id="9769353at2"/>
<dbReference type="SMART" id="SM00857">
    <property type="entry name" value="Resolvase"/>
    <property type="match status" value="1"/>
</dbReference>
<dbReference type="InterPro" id="IPR038109">
    <property type="entry name" value="DNA_bind_recomb_sf"/>
</dbReference>
<dbReference type="InterPro" id="IPR036162">
    <property type="entry name" value="Resolvase-like_N_sf"/>
</dbReference>
<dbReference type="InterPro" id="IPR050639">
    <property type="entry name" value="SSR_resolvase"/>
</dbReference>
<dbReference type="Pfam" id="PF13408">
    <property type="entry name" value="Zn_ribbon_recom"/>
    <property type="match status" value="1"/>
</dbReference>
<dbReference type="Gene3D" id="3.40.50.1390">
    <property type="entry name" value="Resolvase, N-terminal catalytic domain"/>
    <property type="match status" value="1"/>
</dbReference>
<dbReference type="Pfam" id="PF07508">
    <property type="entry name" value="Recombinase"/>
    <property type="match status" value="1"/>
</dbReference>
<dbReference type="GO" id="GO:0003677">
    <property type="term" value="F:DNA binding"/>
    <property type="evidence" value="ECO:0007669"/>
    <property type="project" value="InterPro"/>
</dbReference>
<dbReference type="PROSITE" id="PS51736">
    <property type="entry name" value="RECOMBINASES_3"/>
    <property type="match status" value="1"/>
</dbReference>
<sequence>MSEDKQLHTYKDYPYLIYTRVSTDKDEQKDSLSNQIDICRYWLEQHDYEWDERSILKDEGKSGTLFLERTALQLILKKARNRDIKMVVFKSIHRLARDLKDALEVKEVLLGHNVRVVTIEEGYDSEYEGKNDMKFEMFSMFAAQYPKTLSVSISAAMSAKVRRGDHIGKVPYGYDRVENKLVIKKDEAKVIKKIFSWYVNDNIGMKTIAVKLNEQMEQGLVPPPKHGSYWQLTTINSIIKNRTFCGDFIYNRFSKIKVDGRKKRIENPKSKWVIIEEHHPGIVSKEVYQKANSKDVINRKRKITPWNEFRGLLQCAHCGSNMVILESWKKKKDGSKSHWKYLKCSKRRRSGLCVNHKPMTYEDLREVILQELKIESDKISLNFNEALLHSNQGKIKQLEKQQSELTGKQKRLLDIYLDGIIDKQKFDDKKRELDMKIQRTEEQIFLLHSKDEHKYNVEHIKDALEQLNDTEQDLYHVFRTLIDKGVVYEDGCIDLGFSFKKNIKI</sequence>
<evidence type="ECO:0000259" key="2">
    <source>
        <dbReference type="PROSITE" id="PS51736"/>
    </source>
</evidence>